<feature type="domain" description="TF-B3" evidence="7">
    <location>
        <begin position="455"/>
        <end position="551"/>
    </location>
</feature>
<feature type="region of interest" description="Disordered" evidence="6">
    <location>
        <begin position="384"/>
        <end position="418"/>
    </location>
</feature>
<dbReference type="Proteomes" id="UP001345219">
    <property type="component" value="Chromosome 24"/>
</dbReference>
<evidence type="ECO:0000256" key="3">
    <source>
        <dbReference type="ARBA" id="ARBA00023125"/>
    </source>
</evidence>
<evidence type="ECO:0000313" key="8">
    <source>
        <dbReference type="EMBL" id="KAK4771009.1"/>
    </source>
</evidence>
<keyword evidence="9" id="KW-1185">Reference proteome</keyword>
<keyword evidence="3" id="KW-0238">DNA-binding</keyword>
<comment type="caution">
    <text evidence="8">The sequence shown here is derived from an EMBL/GenBank/DDBJ whole genome shotgun (WGS) entry which is preliminary data.</text>
</comment>
<evidence type="ECO:0000313" key="9">
    <source>
        <dbReference type="Proteomes" id="UP001345219"/>
    </source>
</evidence>
<dbReference type="InterPro" id="IPR044837">
    <property type="entry name" value="REM16-like"/>
</dbReference>
<dbReference type="PANTHER" id="PTHR31391">
    <property type="entry name" value="B3 DOMAIN-CONTAINING PROTEIN OS11G0197600-RELATED"/>
    <property type="match status" value="1"/>
</dbReference>
<accession>A0AAN7KRA1</accession>
<keyword evidence="4" id="KW-0804">Transcription</keyword>
<dbReference type="EMBL" id="JAXIOK010000005">
    <property type="protein sequence ID" value="KAK4771009.1"/>
    <property type="molecule type" value="Genomic_DNA"/>
</dbReference>
<dbReference type="GO" id="GO:0003677">
    <property type="term" value="F:DNA binding"/>
    <property type="evidence" value="ECO:0007669"/>
    <property type="project" value="UniProtKB-KW"/>
</dbReference>
<dbReference type="CDD" id="cd10017">
    <property type="entry name" value="B3_DNA"/>
    <property type="match status" value="3"/>
</dbReference>
<sequence>MGDGGTCDLNMPSGRLPHFFEIYSYVSSSKRLKIPVNFTKHIEGKESGLVSLEGPSGNTWQVELIHETGSLSLHCGWSTFVRDNSILCGDLLVFRYNGNLHFSVQIFDKTACEKEVAFYAKCSQDPSDHGYGYESGERQKDDATHCLKSIYDAMPNKTTMCQIPDDERYWIEDVSTVTKHKSLNSLAEAIIPLRSVSSNGKFDVKNGAINERELDLPSSSHILRSSSAEEKRIARSFTSPFPYFVRIMKKFNISGSYTLNIPYKFSMEHLPNCRITIVLSNLKGERWTVNSVPTTKVHTSHTFCGGWMAFVRGNGIKLEDICVFELVHKSEMRVHILAGHATSDENERRASNVLAIISSEMLQEDSNGIKRKKRESMEVNLQGKVKNHDKKSLKTSLAGTPTGMKKHTNASKSSAGGKAGIASTASLQTNDCLSTLLSLHEEKVARSFRSSFPSFVRVMKRFNVSGSYTLKIPYQFSAAYLPQCKTEIVLQNQKGESWTVNSVPDSKGRLSHTFCGGWLSFVRDNDIQMGDTCIFELVDRFEMRVHISDDGRGAIIAYNIN</sequence>
<reference evidence="8 9" key="1">
    <citation type="journal article" date="2023" name="Hortic Res">
        <title>Pangenome of water caltrop reveals structural variations and asymmetric subgenome divergence after allopolyploidization.</title>
        <authorList>
            <person name="Zhang X."/>
            <person name="Chen Y."/>
            <person name="Wang L."/>
            <person name="Yuan Y."/>
            <person name="Fang M."/>
            <person name="Shi L."/>
            <person name="Lu R."/>
            <person name="Comes H.P."/>
            <person name="Ma Y."/>
            <person name="Chen Y."/>
            <person name="Huang G."/>
            <person name="Zhou Y."/>
            <person name="Zheng Z."/>
            <person name="Qiu Y."/>
        </authorList>
    </citation>
    <scope>NUCLEOTIDE SEQUENCE [LARGE SCALE GENOMIC DNA]</scope>
    <source>
        <tissue evidence="8">Roots</tissue>
    </source>
</reference>
<evidence type="ECO:0000256" key="2">
    <source>
        <dbReference type="ARBA" id="ARBA00023015"/>
    </source>
</evidence>
<evidence type="ECO:0000256" key="6">
    <source>
        <dbReference type="SAM" id="MobiDB-lite"/>
    </source>
</evidence>
<evidence type="ECO:0000256" key="5">
    <source>
        <dbReference type="ARBA" id="ARBA00023242"/>
    </source>
</evidence>
<evidence type="ECO:0000259" key="7">
    <source>
        <dbReference type="PROSITE" id="PS50863"/>
    </source>
</evidence>
<dbReference type="InterPro" id="IPR003340">
    <property type="entry name" value="B3_DNA-bd"/>
</dbReference>
<dbReference type="AlphaFoldDB" id="A0AAN7KRA1"/>
<gene>
    <name evidence="8" type="ORF">SAY87_031541</name>
</gene>
<dbReference type="Gene3D" id="2.40.330.10">
    <property type="entry name" value="DNA-binding pseudobarrel domain"/>
    <property type="match status" value="3"/>
</dbReference>
<keyword evidence="5" id="KW-0539">Nucleus</keyword>
<organism evidence="8 9">
    <name type="scientific">Trapa incisa</name>
    <dbReference type="NCBI Taxonomy" id="236973"/>
    <lineage>
        <taxon>Eukaryota</taxon>
        <taxon>Viridiplantae</taxon>
        <taxon>Streptophyta</taxon>
        <taxon>Embryophyta</taxon>
        <taxon>Tracheophyta</taxon>
        <taxon>Spermatophyta</taxon>
        <taxon>Magnoliopsida</taxon>
        <taxon>eudicotyledons</taxon>
        <taxon>Gunneridae</taxon>
        <taxon>Pentapetalae</taxon>
        <taxon>rosids</taxon>
        <taxon>malvids</taxon>
        <taxon>Myrtales</taxon>
        <taxon>Lythraceae</taxon>
        <taxon>Trapa</taxon>
    </lineage>
</organism>
<dbReference type="PANTHER" id="PTHR31391:SF106">
    <property type="entry name" value="B3 DOMAIN-CONTAINING PROTEIN OS01G0723500"/>
    <property type="match status" value="1"/>
</dbReference>
<dbReference type="GO" id="GO:0005634">
    <property type="term" value="C:nucleus"/>
    <property type="evidence" value="ECO:0007669"/>
    <property type="project" value="UniProtKB-SubCell"/>
</dbReference>
<name>A0AAN7KRA1_9MYRT</name>
<keyword evidence="2" id="KW-0805">Transcription regulation</keyword>
<dbReference type="InterPro" id="IPR015300">
    <property type="entry name" value="DNA-bd_pseudobarrel_sf"/>
</dbReference>
<dbReference type="Pfam" id="PF02362">
    <property type="entry name" value="B3"/>
    <property type="match status" value="3"/>
</dbReference>
<feature type="domain" description="TF-B3" evidence="7">
    <location>
        <begin position="244"/>
        <end position="340"/>
    </location>
</feature>
<proteinExistence type="predicted"/>
<dbReference type="SMART" id="SM01019">
    <property type="entry name" value="B3"/>
    <property type="match status" value="3"/>
</dbReference>
<dbReference type="PROSITE" id="PS50863">
    <property type="entry name" value="B3"/>
    <property type="match status" value="3"/>
</dbReference>
<dbReference type="SUPFAM" id="SSF101936">
    <property type="entry name" value="DNA-binding pseudobarrel domain"/>
    <property type="match status" value="3"/>
</dbReference>
<evidence type="ECO:0000256" key="4">
    <source>
        <dbReference type="ARBA" id="ARBA00023163"/>
    </source>
</evidence>
<protein>
    <recommendedName>
        <fullName evidence="7">TF-B3 domain-containing protein</fullName>
    </recommendedName>
</protein>
<comment type="subcellular location">
    <subcellularLocation>
        <location evidence="1">Nucleus</location>
    </subcellularLocation>
</comment>
<feature type="domain" description="TF-B3" evidence="7">
    <location>
        <begin position="17"/>
        <end position="110"/>
    </location>
</feature>
<evidence type="ECO:0000256" key="1">
    <source>
        <dbReference type="ARBA" id="ARBA00004123"/>
    </source>
</evidence>